<dbReference type="EMBL" id="PPEL01000009">
    <property type="protein sequence ID" value="PNV66076.1"/>
    <property type="molecule type" value="Genomic_DNA"/>
</dbReference>
<name>A0A2K2U6X5_9ACTN</name>
<organism evidence="2 3">
    <name type="scientific">Rubneribacter badeniensis</name>
    <dbReference type="NCBI Taxonomy" id="2070688"/>
    <lineage>
        <taxon>Bacteria</taxon>
        <taxon>Bacillati</taxon>
        <taxon>Actinomycetota</taxon>
        <taxon>Coriobacteriia</taxon>
        <taxon>Eggerthellales</taxon>
        <taxon>Eggerthellaceae</taxon>
        <taxon>Rubneribacter</taxon>
    </lineage>
</organism>
<keyword evidence="3" id="KW-1185">Reference proteome</keyword>
<dbReference type="NCBIfam" id="TIGR03134">
    <property type="entry name" value="malonate_gamma"/>
    <property type="match status" value="1"/>
</dbReference>
<evidence type="ECO:0000313" key="3">
    <source>
        <dbReference type="Proteomes" id="UP000236488"/>
    </source>
</evidence>
<dbReference type="GO" id="GO:0016874">
    <property type="term" value="F:ligase activity"/>
    <property type="evidence" value="ECO:0007669"/>
    <property type="project" value="InterPro"/>
</dbReference>
<protein>
    <submittedName>
        <fullName evidence="2">Biotin-independent malonate decarboxylase subunit gamma</fullName>
    </submittedName>
</protein>
<dbReference type="InterPro" id="IPR029045">
    <property type="entry name" value="ClpP/crotonase-like_dom_sf"/>
</dbReference>
<dbReference type="RefSeq" id="WP_087195749.1">
    <property type="nucleotide sequence ID" value="NZ_PPEL01000009.1"/>
</dbReference>
<dbReference type="SUPFAM" id="SSF52096">
    <property type="entry name" value="ClpP/crotonase"/>
    <property type="match status" value="1"/>
</dbReference>
<dbReference type="Pfam" id="PF06833">
    <property type="entry name" value="MdcE"/>
    <property type="match status" value="1"/>
</dbReference>
<dbReference type="AlphaFoldDB" id="A0A2K2U6X5"/>
<feature type="domain" description="CoA carboxyltransferase C-terminal" evidence="1">
    <location>
        <begin position="1"/>
        <end position="292"/>
    </location>
</feature>
<dbReference type="GO" id="GO:0005975">
    <property type="term" value="P:carbohydrate metabolic process"/>
    <property type="evidence" value="ECO:0007669"/>
    <property type="project" value="InterPro"/>
</dbReference>
<dbReference type="Proteomes" id="UP000236488">
    <property type="component" value="Unassembled WGS sequence"/>
</dbReference>
<proteinExistence type="predicted"/>
<reference evidence="2 3" key="1">
    <citation type="journal article" date="2018" name="Int. J. Syst. Evol. Microbiol.">
        <title>Rubneribacter badeniensis gen. nov., sp. nov. and Enteroscipio rubneri gen. nov., sp. nov., new members of the Eggerthellaceae isolated from human faeces.</title>
        <authorList>
            <person name="Danylec N."/>
            <person name="Gobl A."/>
            <person name="Stoll D.A."/>
            <person name="Hetzer B."/>
            <person name="Kulling S.E."/>
            <person name="Huch M."/>
        </authorList>
    </citation>
    <scope>NUCLEOTIDE SEQUENCE [LARGE SCALE GENOMIC DNA]</scope>
    <source>
        <strain evidence="2 3">ResAG-85</strain>
    </source>
</reference>
<dbReference type="PROSITE" id="PS50989">
    <property type="entry name" value="COA_CT_CTER"/>
    <property type="match status" value="1"/>
</dbReference>
<evidence type="ECO:0000259" key="1">
    <source>
        <dbReference type="PROSITE" id="PS50989"/>
    </source>
</evidence>
<comment type="caution">
    <text evidence="2">The sequence shown here is derived from an EMBL/GenBank/DDBJ whole genome shotgun (WGS) entry which is preliminary data.</text>
</comment>
<sequence>MTVESMIGRGRDAIDMIVEDGSFHENKIGDWEAPADLGPGAVVGEARLGGRDVVVIANDAQAFNERFPVVYFGVIGMEEAYKMAKTVYRVIDQDADKEIGEKRPLVLIVDTPGNGPGKIEEIFGMNKATGAYQLALAEARKAGHAVIALVIGRAISGAFLCHGLQADHILSLSPEFGTMIHVMPITSISRITKMDIERLEKLSKENPVFAAGPEFFYRLGGVDELVENVEDMGSAVERHIGEVEAAKLSGEPDASGPMYHGKLGEERGGRTVRLPVIARMREEFAAVAGEYL</sequence>
<accession>A0A2K2U6X5</accession>
<evidence type="ECO:0000313" key="2">
    <source>
        <dbReference type="EMBL" id="PNV66076.1"/>
    </source>
</evidence>
<dbReference type="InterPro" id="IPR011763">
    <property type="entry name" value="COA_CT_C"/>
</dbReference>
<dbReference type="Gene3D" id="3.90.226.10">
    <property type="entry name" value="2-enoyl-CoA Hydratase, Chain A, domain 1"/>
    <property type="match status" value="1"/>
</dbReference>
<dbReference type="InterPro" id="IPR009648">
    <property type="entry name" value="Malonate_gamma"/>
</dbReference>
<gene>
    <name evidence="2" type="primary">mdcE</name>
    <name evidence="2" type="ORF">C2L80_03285</name>
</gene>